<evidence type="ECO:0000256" key="5">
    <source>
        <dbReference type="SAM" id="MobiDB-lite"/>
    </source>
</evidence>
<reference evidence="8" key="1">
    <citation type="journal article" date="2017" name="bioRxiv">
        <title>Comparative analysis of the genomes of Stylophora pistillata and Acropora digitifera provides evidence for extensive differences between species of corals.</title>
        <authorList>
            <person name="Voolstra C.R."/>
            <person name="Li Y."/>
            <person name="Liew Y.J."/>
            <person name="Baumgarten S."/>
            <person name="Zoccola D."/>
            <person name="Flot J.-F."/>
            <person name="Tambutte S."/>
            <person name="Allemand D."/>
            <person name="Aranda M."/>
        </authorList>
    </citation>
    <scope>NUCLEOTIDE SEQUENCE [LARGE SCALE GENOMIC DNA]</scope>
</reference>
<dbReference type="InterPro" id="IPR026673">
    <property type="entry name" value="SPEC3/Stum"/>
</dbReference>
<keyword evidence="2 6" id="KW-0812">Transmembrane</keyword>
<name>A0A2B4S304_STYPI</name>
<sequence>MMSLGHKQRGSSSTQFLVADGDNESQGRNAKENLPALGLNAPVFTSDNNSQAAGDSSAGLPQVKPLENGNYLQRSFSLESSRVTPHSARVSCSSSATAGLYTPFPGFQIPNETIIPKEDPATVVKRKQTISAKDAIPVLPRPVAIVCLILNIVIPGSGTVLSGLIAFFLTRRDMPLMSRTSILFVNCFVGIMQLATIVFLMIGWFWSIAWGCAFVGFSERYSKDLEKVEGTEVVTA</sequence>
<evidence type="ECO:0000256" key="3">
    <source>
        <dbReference type="ARBA" id="ARBA00022989"/>
    </source>
</evidence>
<evidence type="ECO:0000256" key="4">
    <source>
        <dbReference type="ARBA" id="ARBA00023136"/>
    </source>
</evidence>
<comment type="caution">
    <text evidence="7">The sequence shown here is derived from an EMBL/GenBank/DDBJ whole genome shotgun (WGS) entry which is preliminary data.</text>
</comment>
<dbReference type="EMBL" id="LSMT01000181">
    <property type="protein sequence ID" value="PFX24281.1"/>
    <property type="molecule type" value="Genomic_DNA"/>
</dbReference>
<evidence type="ECO:0000256" key="1">
    <source>
        <dbReference type="ARBA" id="ARBA00004141"/>
    </source>
</evidence>
<accession>A0A2B4S304</accession>
<proteinExistence type="predicted"/>
<keyword evidence="4 6" id="KW-0472">Membrane</keyword>
<dbReference type="GO" id="GO:0042330">
    <property type="term" value="P:taxis"/>
    <property type="evidence" value="ECO:0007669"/>
    <property type="project" value="TreeGrafter"/>
</dbReference>
<feature type="compositionally biased region" description="Polar residues" evidence="5">
    <location>
        <begin position="43"/>
        <end position="54"/>
    </location>
</feature>
<evidence type="ECO:0000256" key="2">
    <source>
        <dbReference type="ARBA" id="ARBA00022692"/>
    </source>
</evidence>
<keyword evidence="8" id="KW-1185">Reference proteome</keyword>
<evidence type="ECO:0000256" key="6">
    <source>
        <dbReference type="SAM" id="Phobius"/>
    </source>
</evidence>
<comment type="subcellular location">
    <subcellularLocation>
        <location evidence="1">Membrane</location>
        <topology evidence="1">Multi-pass membrane protein</topology>
    </subcellularLocation>
</comment>
<dbReference type="AlphaFoldDB" id="A0A2B4S304"/>
<dbReference type="OrthoDB" id="361532at2759"/>
<evidence type="ECO:0000313" key="8">
    <source>
        <dbReference type="Proteomes" id="UP000225706"/>
    </source>
</evidence>
<feature type="region of interest" description="Disordered" evidence="5">
    <location>
        <begin position="1"/>
        <end position="64"/>
    </location>
</feature>
<dbReference type="PANTHER" id="PTHR21676:SF7">
    <property type="entry name" value="PROTEIN SPEC3"/>
    <property type="match status" value="1"/>
</dbReference>
<protein>
    <submittedName>
        <fullName evidence="7">Protein SPEC3</fullName>
    </submittedName>
</protein>
<dbReference type="Proteomes" id="UP000225706">
    <property type="component" value="Unassembled WGS sequence"/>
</dbReference>
<dbReference type="GO" id="GO:0016020">
    <property type="term" value="C:membrane"/>
    <property type="evidence" value="ECO:0007669"/>
    <property type="project" value="UniProtKB-SubCell"/>
</dbReference>
<gene>
    <name evidence="7" type="primary">SPEC3</name>
    <name evidence="7" type="ORF">AWC38_SpisGene11153</name>
</gene>
<feature type="transmembrane region" description="Helical" evidence="6">
    <location>
        <begin position="143"/>
        <end position="170"/>
    </location>
</feature>
<evidence type="ECO:0000313" key="7">
    <source>
        <dbReference type="EMBL" id="PFX24281.1"/>
    </source>
</evidence>
<dbReference type="Pfam" id="PF15795">
    <property type="entry name" value="Spec3"/>
    <property type="match status" value="1"/>
</dbReference>
<keyword evidence="3 6" id="KW-1133">Transmembrane helix</keyword>
<feature type="transmembrane region" description="Helical" evidence="6">
    <location>
        <begin position="182"/>
        <end position="206"/>
    </location>
</feature>
<dbReference type="GO" id="GO:0071683">
    <property type="term" value="C:sensory dendrite"/>
    <property type="evidence" value="ECO:0007669"/>
    <property type="project" value="TreeGrafter"/>
</dbReference>
<dbReference type="PANTHER" id="PTHR21676">
    <property type="entry name" value="PROTEIN STUM"/>
    <property type="match status" value="1"/>
</dbReference>
<dbReference type="GO" id="GO:0019230">
    <property type="term" value="P:proprioception"/>
    <property type="evidence" value="ECO:0007669"/>
    <property type="project" value="TreeGrafter"/>
</dbReference>
<organism evidence="7 8">
    <name type="scientific">Stylophora pistillata</name>
    <name type="common">Smooth cauliflower coral</name>
    <dbReference type="NCBI Taxonomy" id="50429"/>
    <lineage>
        <taxon>Eukaryota</taxon>
        <taxon>Metazoa</taxon>
        <taxon>Cnidaria</taxon>
        <taxon>Anthozoa</taxon>
        <taxon>Hexacorallia</taxon>
        <taxon>Scleractinia</taxon>
        <taxon>Astrocoeniina</taxon>
        <taxon>Pocilloporidae</taxon>
        <taxon>Stylophora</taxon>
    </lineage>
</organism>
<dbReference type="GO" id="GO:0050954">
    <property type="term" value="P:sensory perception of mechanical stimulus"/>
    <property type="evidence" value="ECO:0007669"/>
    <property type="project" value="TreeGrafter"/>
</dbReference>